<dbReference type="Proteomes" id="UP000040578">
    <property type="component" value="Unassembled WGS sequence"/>
</dbReference>
<gene>
    <name evidence="2" type="ORF">ERS137967_01406</name>
</gene>
<proteinExistence type="predicted"/>
<evidence type="ECO:0000256" key="1">
    <source>
        <dbReference type="SAM" id="Phobius"/>
    </source>
</evidence>
<name>A0ABM9S7K1_9GAMM</name>
<evidence type="ECO:0000313" key="3">
    <source>
        <dbReference type="Proteomes" id="UP000040578"/>
    </source>
</evidence>
<keyword evidence="1" id="KW-0812">Transmembrane</keyword>
<keyword evidence="3" id="KW-1185">Reference proteome</keyword>
<keyword evidence="1" id="KW-0472">Membrane</keyword>
<feature type="transmembrane region" description="Helical" evidence="1">
    <location>
        <begin position="15"/>
        <end position="39"/>
    </location>
</feature>
<comment type="caution">
    <text evidence="2">The sequence shown here is derived from an EMBL/GenBank/DDBJ whole genome shotgun (WGS) entry which is preliminary data.</text>
</comment>
<sequence length="71" mass="8212">MSSANSTIKKILVDFLYYLSYMAANAVALIAIVLMVASFFYFEHWYIAILACLGIFTSYHFILYLFPQRPD</sequence>
<reference evidence="2 3" key="1">
    <citation type="submission" date="2015-03" db="EMBL/GenBank/DDBJ databases">
        <authorList>
            <consortium name="Pathogen Informatics"/>
            <person name="Murphy D."/>
        </authorList>
    </citation>
    <scope>NUCLEOTIDE SEQUENCE [LARGE SCALE GENOMIC DNA]</scope>
    <source>
        <strain evidence="3">type strain: CIP110231</strain>
    </source>
</reference>
<dbReference type="EMBL" id="CPYD01000004">
    <property type="protein sequence ID" value="CNE37722.1"/>
    <property type="molecule type" value="Genomic_DNA"/>
</dbReference>
<protein>
    <submittedName>
        <fullName evidence="2">Uncharacterized protein</fullName>
    </submittedName>
</protein>
<organism evidence="2 3">
    <name type="scientific">Yersinia nurmii</name>
    <dbReference type="NCBI Taxonomy" id="685706"/>
    <lineage>
        <taxon>Bacteria</taxon>
        <taxon>Pseudomonadati</taxon>
        <taxon>Pseudomonadota</taxon>
        <taxon>Gammaproteobacteria</taxon>
        <taxon>Enterobacterales</taxon>
        <taxon>Yersiniaceae</taxon>
        <taxon>Yersinia</taxon>
    </lineage>
</organism>
<feature type="transmembrane region" description="Helical" evidence="1">
    <location>
        <begin position="45"/>
        <end position="66"/>
    </location>
</feature>
<keyword evidence="1" id="KW-1133">Transmembrane helix</keyword>
<evidence type="ECO:0000313" key="2">
    <source>
        <dbReference type="EMBL" id="CNE37722.1"/>
    </source>
</evidence>
<accession>A0ABM9S7K1</accession>